<name>A0ACC5M9F3_9PSED</name>
<protein>
    <submittedName>
        <fullName evidence="1">Cellulose synthase/poly-beta-1,6-N-acetylglucosamine synthase-like glycosyltransferase</fullName>
    </submittedName>
</protein>
<proteinExistence type="predicted"/>
<keyword evidence="2" id="KW-1185">Reference proteome</keyword>
<dbReference type="EMBL" id="JACHVR010000001">
    <property type="protein sequence ID" value="MBB2885286.1"/>
    <property type="molecule type" value="Genomic_DNA"/>
</dbReference>
<evidence type="ECO:0000313" key="2">
    <source>
        <dbReference type="Proteomes" id="UP000589818"/>
    </source>
</evidence>
<organism evidence="1 2">
    <name type="scientific">Pseudomonas umsongensis</name>
    <dbReference type="NCBI Taxonomy" id="198618"/>
    <lineage>
        <taxon>Bacteria</taxon>
        <taxon>Pseudomonadati</taxon>
        <taxon>Pseudomonadota</taxon>
        <taxon>Gammaproteobacteria</taxon>
        <taxon>Pseudomonadales</taxon>
        <taxon>Pseudomonadaceae</taxon>
        <taxon>Pseudomonas</taxon>
    </lineage>
</organism>
<comment type="caution">
    <text evidence="1">The sequence shown here is derived from an EMBL/GenBank/DDBJ whole genome shotgun (WGS) entry which is preliminary data.</text>
</comment>
<reference evidence="1" key="1">
    <citation type="submission" date="2020-08" db="EMBL/GenBank/DDBJ databases">
        <title>Plant associated metagenomes--Microbial community diversity and host control of community assembly across model and emerging plant ecological genomics systems.</title>
        <authorList>
            <person name="Dangl J."/>
        </authorList>
    </citation>
    <scope>NUCLEOTIDE SEQUENCE</scope>
    <source>
        <strain evidence="1">KD5</strain>
    </source>
</reference>
<accession>A0ACC5M9F3</accession>
<sequence>MKIGYRYVLAWLPTTQFLIWLKISTFAYQYLECHGDKGLPLPCMWNGIDLQGWIGAGMFFGMILFWFSLPVAAYISLEIWLRAYKAKLDAGGH</sequence>
<evidence type="ECO:0000313" key="1">
    <source>
        <dbReference type="EMBL" id="MBB2885286.1"/>
    </source>
</evidence>
<gene>
    <name evidence="1" type="ORF">FHR69_001152</name>
</gene>
<dbReference type="Proteomes" id="UP000589818">
    <property type="component" value="Unassembled WGS sequence"/>
</dbReference>